<reference evidence="13 14" key="1">
    <citation type="submission" date="2019-02" db="EMBL/GenBank/DDBJ databases">
        <title>Aquabacterium sp. strain KMB7.</title>
        <authorList>
            <person name="Chen W.-M."/>
        </authorList>
    </citation>
    <scope>NUCLEOTIDE SEQUENCE [LARGE SCALE GENOMIC DNA]</scope>
    <source>
        <strain evidence="13 14">KMB7</strain>
    </source>
</reference>
<evidence type="ECO:0000256" key="8">
    <source>
        <dbReference type="ARBA" id="ARBA00034923"/>
    </source>
</evidence>
<dbReference type="RefSeq" id="WP_130968069.1">
    <property type="nucleotide sequence ID" value="NZ_SIXI01000004.1"/>
</dbReference>
<comment type="caution">
    <text evidence="13">The sequence shown here is derived from an EMBL/GenBank/DDBJ whole genome shotgun (WGS) entry which is preliminary data.</text>
</comment>
<dbReference type="Pfam" id="PF00580">
    <property type="entry name" value="UvrD-helicase"/>
    <property type="match status" value="2"/>
</dbReference>
<dbReference type="InterPro" id="IPR000212">
    <property type="entry name" value="DNA_helicase_UvrD/REP"/>
</dbReference>
<dbReference type="PROSITE" id="PS51217">
    <property type="entry name" value="UVRD_HELICASE_CTER"/>
    <property type="match status" value="1"/>
</dbReference>
<evidence type="ECO:0000259" key="11">
    <source>
        <dbReference type="PROSITE" id="PS51198"/>
    </source>
</evidence>
<dbReference type="PANTHER" id="PTHR11070:SF2">
    <property type="entry name" value="ATP-DEPENDENT DNA HELICASE SRS2"/>
    <property type="match status" value="1"/>
</dbReference>
<dbReference type="OrthoDB" id="9792687at2"/>
<protein>
    <recommendedName>
        <fullName evidence="7">DNA 3'-5' helicase</fullName>
        <ecNumber evidence="7">5.6.2.4</ecNumber>
    </recommendedName>
    <alternativeName>
        <fullName evidence="8">DNA 3'-5' helicase II</fullName>
    </alternativeName>
</protein>
<keyword evidence="2 10" id="KW-0378">Hydrolase</keyword>
<dbReference type="GO" id="GO:0005524">
    <property type="term" value="F:ATP binding"/>
    <property type="evidence" value="ECO:0007669"/>
    <property type="project" value="UniProtKB-UniRule"/>
</dbReference>
<evidence type="ECO:0000256" key="4">
    <source>
        <dbReference type="ARBA" id="ARBA00022840"/>
    </source>
</evidence>
<keyword evidence="3 10" id="KW-0347">Helicase</keyword>
<organism evidence="13 14">
    <name type="scientific">Aquabacterium lacunae</name>
    <dbReference type="NCBI Taxonomy" id="2528630"/>
    <lineage>
        <taxon>Bacteria</taxon>
        <taxon>Pseudomonadati</taxon>
        <taxon>Pseudomonadota</taxon>
        <taxon>Betaproteobacteria</taxon>
        <taxon>Burkholderiales</taxon>
        <taxon>Aquabacterium</taxon>
    </lineage>
</organism>
<gene>
    <name evidence="13" type="ORF">EYS42_10215</name>
</gene>
<accession>A0A4Q9GZ14</accession>
<evidence type="ECO:0000256" key="1">
    <source>
        <dbReference type="ARBA" id="ARBA00022741"/>
    </source>
</evidence>
<dbReference type="InterPro" id="IPR027417">
    <property type="entry name" value="P-loop_NTPase"/>
</dbReference>
<comment type="catalytic activity">
    <reaction evidence="6">
        <text>Couples ATP hydrolysis with the unwinding of duplex DNA by translocating in the 3'-5' direction.</text>
        <dbReference type="EC" id="5.6.2.4"/>
    </reaction>
</comment>
<dbReference type="PANTHER" id="PTHR11070">
    <property type="entry name" value="UVRD / RECB / PCRA DNA HELICASE FAMILY MEMBER"/>
    <property type="match status" value="1"/>
</dbReference>
<keyword evidence="5" id="KW-0413">Isomerase</keyword>
<evidence type="ECO:0000313" key="14">
    <source>
        <dbReference type="Proteomes" id="UP000292120"/>
    </source>
</evidence>
<evidence type="ECO:0000256" key="2">
    <source>
        <dbReference type="ARBA" id="ARBA00022801"/>
    </source>
</evidence>
<dbReference type="GO" id="GO:0016887">
    <property type="term" value="F:ATP hydrolysis activity"/>
    <property type="evidence" value="ECO:0007669"/>
    <property type="project" value="RHEA"/>
</dbReference>
<dbReference type="SUPFAM" id="SSF52540">
    <property type="entry name" value="P-loop containing nucleoside triphosphate hydrolases"/>
    <property type="match status" value="1"/>
</dbReference>
<dbReference type="Gene3D" id="3.40.50.300">
    <property type="entry name" value="P-loop containing nucleotide triphosphate hydrolases"/>
    <property type="match status" value="3"/>
</dbReference>
<dbReference type="EMBL" id="SIXI01000004">
    <property type="protein sequence ID" value="TBO30075.1"/>
    <property type="molecule type" value="Genomic_DNA"/>
</dbReference>
<comment type="catalytic activity">
    <reaction evidence="9">
        <text>ATP + H2O = ADP + phosphate + H(+)</text>
        <dbReference type="Rhea" id="RHEA:13065"/>
        <dbReference type="ChEBI" id="CHEBI:15377"/>
        <dbReference type="ChEBI" id="CHEBI:15378"/>
        <dbReference type="ChEBI" id="CHEBI:30616"/>
        <dbReference type="ChEBI" id="CHEBI:43474"/>
        <dbReference type="ChEBI" id="CHEBI:456216"/>
        <dbReference type="EC" id="5.6.2.4"/>
    </reaction>
</comment>
<evidence type="ECO:0000256" key="5">
    <source>
        <dbReference type="ARBA" id="ARBA00023235"/>
    </source>
</evidence>
<dbReference type="Gene3D" id="1.10.486.10">
    <property type="entry name" value="PCRA, domain 4"/>
    <property type="match status" value="1"/>
</dbReference>
<evidence type="ECO:0000256" key="3">
    <source>
        <dbReference type="ARBA" id="ARBA00022806"/>
    </source>
</evidence>
<name>A0A4Q9GZ14_9BURK</name>
<evidence type="ECO:0000256" key="7">
    <source>
        <dbReference type="ARBA" id="ARBA00034808"/>
    </source>
</evidence>
<dbReference type="GO" id="GO:0043138">
    <property type="term" value="F:3'-5' DNA helicase activity"/>
    <property type="evidence" value="ECO:0007669"/>
    <property type="project" value="UniProtKB-EC"/>
</dbReference>
<dbReference type="PROSITE" id="PS51198">
    <property type="entry name" value="UVRD_HELICASE_ATP_BIND"/>
    <property type="match status" value="1"/>
</dbReference>
<dbReference type="AlphaFoldDB" id="A0A4Q9GZ14"/>
<dbReference type="Proteomes" id="UP000292120">
    <property type="component" value="Unassembled WGS sequence"/>
</dbReference>
<feature type="domain" description="UvrD-like helicase ATP-binding" evidence="11">
    <location>
        <begin position="11"/>
        <end position="318"/>
    </location>
</feature>
<evidence type="ECO:0000313" key="13">
    <source>
        <dbReference type="EMBL" id="TBO30075.1"/>
    </source>
</evidence>
<feature type="domain" description="UvrD-like helicase C-terminal" evidence="12">
    <location>
        <begin position="300"/>
        <end position="598"/>
    </location>
</feature>
<dbReference type="GO" id="GO:0000725">
    <property type="term" value="P:recombinational repair"/>
    <property type="evidence" value="ECO:0007669"/>
    <property type="project" value="TreeGrafter"/>
</dbReference>
<keyword evidence="14" id="KW-1185">Reference proteome</keyword>
<keyword evidence="1 10" id="KW-0547">Nucleotide-binding</keyword>
<evidence type="ECO:0000256" key="10">
    <source>
        <dbReference type="PROSITE-ProRule" id="PRU00560"/>
    </source>
</evidence>
<evidence type="ECO:0000256" key="6">
    <source>
        <dbReference type="ARBA" id="ARBA00034617"/>
    </source>
</evidence>
<evidence type="ECO:0000256" key="9">
    <source>
        <dbReference type="ARBA" id="ARBA00048988"/>
    </source>
</evidence>
<dbReference type="InterPro" id="IPR014016">
    <property type="entry name" value="UvrD-like_ATP-bd"/>
</dbReference>
<dbReference type="Pfam" id="PF13361">
    <property type="entry name" value="UvrD_C"/>
    <property type="match status" value="1"/>
</dbReference>
<proteinExistence type="predicted"/>
<dbReference type="GO" id="GO:0003677">
    <property type="term" value="F:DNA binding"/>
    <property type="evidence" value="ECO:0007669"/>
    <property type="project" value="InterPro"/>
</dbReference>
<sequence>MSDSTFQPQGLSPTDEQLAIQLERRRHVIIEANAGAAKTTTLALRLAQALHRGADPARILALTYTEPAVLALQQALARIGVPTAQRQGLRVQTFDRFCRDLLATFEEPGTTWLDTPEALRPHVLTALARTLDNPDERHREHFALEGNGEGSVEGLLLSFRQLKGTMDLFFQASESPVTPALAESLGHDYLALRVYGRYELLRRGGHPDRHAFRAPHDATYDLARMLLTDDDRLALPVHPLALGLNLVLVDEMHDTNRAMFTVLQHLLRHNPCAFVGVGDRDQVIHSVAGADARFMGEWFEQEVAVPHRPPLHGTWRFGASLATPVARLARKPCVALQPQDTLVEVLALDDTAMRWQLLDSVPGHPRARRPLASRPEELAVLLRHPSQSVALEASLLQHGVNYRTLGFTTFLWRPEVLFLRALMAHAFSALDHNPTPDTRQRLLGALLTFTGAQVDTGTDDLPGSPAHRQLTAQALKAVAHEPALLAMFMDNQVLRTADRRVRAWVHEVVALMQQGTVAPLVQALQGPLRPDWLARRVMVRQEDVQQVERHLQALLALATEFDDLPAFMRGLDSFELHHLTGRKAQQGVVLATLEATKGLEFEHVIMPGLNSGEFGGTGRHSDNRNLFYVGITRARRALTLVHRPDKPTRFLKDAGWLP</sequence>
<evidence type="ECO:0000259" key="12">
    <source>
        <dbReference type="PROSITE" id="PS51217"/>
    </source>
</evidence>
<dbReference type="EC" id="5.6.2.4" evidence="7"/>
<keyword evidence="4 10" id="KW-0067">ATP-binding</keyword>
<feature type="binding site" evidence="10">
    <location>
        <begin position="32"/>
        <end position="39"/>
    </location>
    <ligand>
        <name>ATP</name>
        <dbReference type="ChEBI" id="CHEBI:30616"/>
    </ligand>
</feature>
<dbReference type="InterPro" id="IPR014017">
    <property type="entry name" value="DNA_helicase_UvrD-like_C"/>
</dbReference>